<dbReference type="FunFam" id="3.90.1490.10:FF:000001">
    <property type="entry name" value="Diphthine--ammonia ligase"/>
    <property type="match status" value="1"/>
</dbReference>
<dbReference type="Gene3D" id="3.30.1330.40">
    <property type="entry name" value="RutC-like"/>
    <property type="match status" value="2"/>
</dbReference>
<dbReference type="GO" id="GO:0017178">
    <property type="term" value="F:diphthine-ammonia ligase activity"/>
    <property type="evidence" value="ECO:0000318"/>
    <property type="project" value="GO_Central"/>
</dbReference>
<evidence type="ECO:0000256" key="11">
    <source>
        <dbReference type="ARBA" id="ARBA00032849"/>
    </source>
</evidence>
<sequence>MKVVALVSGGKDSCFNMMQCVAEGHDLVALANLYPQEVDELDSYMFQTVGHHAIDLYSQAMALPLYRAAIKGGSREQGRDYQPTEGDEVEDLFLLLKKIKDEMQVEGVSVGAILSNYQRVRVENVCGRLGLISLAYLWRRDQSELLQEMIHANVHAILIKVAALGLKEKHLGKTIAEIRPYMETMKTKYHLNVCGEGGEYETFTLDCPLFVKKIVIDSYDVVKDDDDDVAPVFYIHFGKMHLADKDTGLEAKTFAERIQDLKMKRGRSLHRELMIKDLTPSPSSSTRNDRPDILCPAVDNQKGRLSPSCQCSNQGFAWVYGVRATCKAEYSTSSILLSTQVAMETLNEQLKSNGYSLKDAVLIHLYVRNMSDFASVNSVYCQYFKLNPPARVCVQADLPEGTALQLDCLAHHTPTPGAEEGGGDIDRDPAHYRTTMHVQGLSHWAPANVGPYSQAVQIGSLVFCAGSIALCPSNMTIIEGGINAESRLSLRSVARILAAMHPGMGLNHVVMATCYVTKPGLEVTARRQWDQALREEKQQLEDLVSNEYPSIPCLMNYVVVPSLPKGGCVEWHVVADTNRRSWQYEKTDSIGDGVSVEIETAWCKQSGAMAIMATVDPSATTKELHLQTVVQRLCSSVAGALKDHSKETSDVLSYKVFHSQTLIPQMQLNAALQRELQVIHEGVVRFSSIPVTSLPPPSLLSACIWVQGVPSMEEEEDLL</sequence>
<evidence type="ECO:0000256" key="12">
    <source>
        <dbReference type="ARBA" id="ARBA00048108"/>
    </source>
</evidence>
<evidence type="ECO:0000256" key="8">
    <source>
        <dbReference type="ARBA" id="ARBA00029814"/>
    </source>
</evidence>
<evidence type="ECO:0000313" key="14">
    <source>
        <dbReference type="EnsemblMetazoa" id="XP_030855586"/>
    </source>
</evidence>
<dbReference type="NCBIfam" id="TIGR00290">
    <property type="entry name" value="MJ0570_dom"/>
    <property type="match status" value="1"/>
</dbReference>
<name>A0A7M7PR36_STRPU</name>
<comment type="pathway">
    <text evidence="1">Protein modification; peptidyl-diphthamide biosynthesis.</text>
</comment>
<dbReference type="Gene3D" id="3.90.1490.10">
    <property type="entry name" value="putative n-type atp pyrophosphatase, domain 2"/>
    <property type="match status" value="1"/>
</dbReference>
<dbReference type="GeneID" id="576024"/>
<protein>
    <recommendedName>
        <fullName evidence="4">Diphthine--ammonia ligase</fullName>
        <ecNumber evidence="3">6.3.1.14</ecNumber>
    </recommendedName>
    <alternativeName>
        <fullName evidence="9">ATP-binding domain-containing protein 4</fullName>
    </alternativeName>
    <alternativeName>
        <fullName evidence="8">Diphthamide synthase</fullName>
    </alternativeName>
    <alternativeName>
        <fullName evidence="10">Diphthamide synthetase</fullName>
    </alternativeName>
    <alternativeName>
        <fullName evidence="11">Protein DPH6 homolog</fullName>
    </alternativeName>
</protein>
<dbReference type="FunFam" id="3.40.50.620:FF:000069">
    <property type="entry name" value="diphthine--ammonia ligase"/>
    <property type="match status" value="1"/>
</dbReference>
<dbReference type="Pfam" id="PF01042">
    <property type="entry name" value="Ribonuc_L-PSP"/>
    <property type="match status" value="2"/>
</dbReference>
<dbReference type="Gene3D" id="3.40.50.620">
    <property type="entry name" value="HUPs"/>
    <property type="match status" value="1"/>
</dbReference>
<dbReference type="UniPathway" id="UPA00559"/>
<evidence type="ECO:0000256" key="4">
    <source>
        <dbReference type="ARBA" id="ARBA00018426"/>
    </source>
</evidence>
<evidence type="ECO:0000256" key="10">
    <source>
        <dbReference type="ARBA" id="ARBA00031552"/>
    </source>
</evidence>
<dbReference type="GO" id="GO:0017183">
    <property type="term" value="P:protein histidyl modification to diphthamide"/>
    <property type="evidence" value="ECO:0000318"/>
    <property type="project" value="GO_Central"/>
</dbReference>
<dbReference type="PANTHER" id="PTHR12196">
    <property type="entry name" value="DOMAIN OF UNKNOWN FUNCTION 71 DUF71 -CONTAINING PROTEIN"/>
    <property type="match status" value="1"/>
</dbReference>
<evidence type="ECO:0000313" key="15">
    <source>
        <dbReference type="Proteomes" id="UP000007110"/>
    </source>
</evidence>
<dbReference type="FunFam" id="3.30.1330.40:FF:000010">
    <property type="entry name" value="Diphthine--ammonia ligase"/>
    <property type="match status" value="1"/>
</dbReference>
<evidence type="ECO:0000256" key="5">
    <source>
        <dbReference type="ARBA" id="ARBA00022598"/>
    </source>
</evidence>
<dbReference type="RefSeq" id="XP_030855586.1">
    <property type="nucleotide sequence ID" value="XM_030999726.1"/>
</dbReference>
<dbReference type="InterPro" id="IPR002761">
    <property type="entry name" value="Diphthami_syn_dom"/>
</dbReference>
<dbReference type="InterPro" id="IPR006175">
    <property type="entry name" value="YjgF/YER057c/UK114"/>
</dbReference>
<dbReference type="AlphaFoldDB" id="A0A7M7PR36"/>
<dbReference type="SUPFAM" id="SSF52402">
    <property type="entry name" value="Adenine nucleotide alpha hydrolases-like"/>
    <property type="match status" value="1"/>
</dbReference>
<dbReference type="GO" id="GO:0005524">
    <property type="term" value="F:ATP binding"/>
    <property type="evidence" value="ECO:0007669"/>
    <property type="project" value="UniProtKB-KW"/>
</dbReference>
<evidence type="ECO:0000256" key="6">
    <source>
        <dbReference type="ARBA" id="ARBA00022741"/>
    </source>
</evidence>
<proteinExistence type="inferred from homology"/>
<dbReference type="InterPro" id="IPR035959">
    <property type="entry name" value="RutC-like_sf"/>
</dbReference>
<dbReference type="OMA" id="HCRLAQS"/>
<dbReference type="CDD" id="cd01994">
    <property type="entry name" value="AANH_PF0828-like"/>
    <property type="match status" value="1"/>
</dbReference>
<dbReference type="SUPFAM" id="SSF55298">
    <property type="entry name" value="YjgF-like"/>
    <property type="match status" value="2"/>
</dbReference>
<organism evidence="14 15">
    <name type="scientific">Strongylocentrotus purpuratus</name>
    <name type="common">Purple sea urchin</name>
    <dbReference type="NCBI Taxonomy" id="7668"/>
    <lineage>
        <taxon>Eukaryota</taxon>
        <taxon>Metazoa</taxon>
        <taxon>Echinodermata</taxon>
        <taxon>Eleutherozoa</taxon>
        <taxon>Echinozoa</taxon>
        <taxon>Echinoidea</taxon>
        <taxon>Euechinoidea</taxon>
        <taxon>Echinacea</taxon>
        <taxon>Camarodonta</taxon>
        <taxon>Echinidea</taxon>
        <taxon>Strongylocentrotidae</taxon>
        <taxon>Strongylocentrotus</taxon>
    </lineage>
</organism>
<keyword evidence="6" id="KW-0547">Nucleotide-binding</keyword>
<reference evidence="15" key="1">
    <citation type="submission" date="2015-02" db="EMBL/GenBank/DDBJ databases">
        <title>Genome sequencing for Strongylocentrotus purpuratus.</title>
        <authorList>
            <person name="Murali S."/>
            <person name="Liu Y."/>
            <person name="Vee V."/>
            <person name="English A."/>
            <person name="Wang M."/>
            <person name="Skinner E."/>
            <person name="Han Y."/>
            <person name="Muzny D.M."/>
            <person name="Worley K.C."/>
            <person name="Gibbs R.A."/>
        </authorList>
    </citation>
    <scope>NUCLEOTIDE SEQUENCE</scope>
</reference>
<evidence type="ECO:0000256" key="7">
    <source>
        <dbReference type="ARBA" id="ARBA00022840"/>
    </source>
</evidence>
<keyword evidence="5" id="KW-0436">Ligase</keyword>
<keyword evidence="7" id="KW-0067">ATP-binding</keyword>
<dbReference type="InterPro" id="IPR030662">
    <property type="entry name" value="DPH6/MJ0570"/>
</dbReference>
<accession>A0A7M7PR36</accession>
<evidence type="ECO:0000256" key="1">
    <source>
        <dbReference type="ARBA" id="ARBA00005156"/>
    </source>
</evidence>
<dbReference type="Proteomes" id="UP000007110">
    <property type="component" value="Unassembled WGS sequence"/>
</dbReference>
<comment type="catalytic activity">
    <reaction evidence="12">
        <text>diphthine-[translation elongation factor 2] + NH4(+) + ATP = diphthamide-[translation elongation factor 2] + AMP + diphosphate + H(+)</text>
        <dbReference type="Rhea" id="RHEA:19753"/>
        <dbReference type="Rhea" id="RHEA-COMP:10172"/>
        <dbReference type="Rhea" id="RHEA-COMP:10174"/>
        <dbReference type="ChEBI" id="CHEBI:15378"/>
        <dbReference type="ChEBI" id="CHEBI:16692"/>
        <dbReference type="ChEBI" id="CHEBI:28938"/>
        <dbReference type="ChEBI" id="CHEBI:30616"/>
        <dbReference type="ChEBI" id="CHEBI:33019"/>
        <dbReference type="ChEBI" id="CHEBI:82696"/>
        <dbReference type="ChEBI" id="CHEBI:456215"/>
        <dbReference type="EC" id="6.3.1.14"/>
    </reaction>
</comment>
<dbReference type="PANTHER" id="PTHR12196:SF2">
    <property type="entry name" value="DIPHTHINE--AMMONIA LIGASE"/>
    <property type="match status" value="1"/>
</dbReference>
<dbReference type="InterPro" id="IPR014729">
    <property type="entry name" value="Rossmann-like_a/b/a_fold"/>
</dbReference>
<dbReference type="OrthoDB" id="686384at2759"/>
<dbReference type="Pfam" id="PF01902">
    <property type="entry name" value="Diphthami_syn_2"/>
    <property type="match status" value="1"/>
</dbReference>
<evidence type="ECO:0000256" key="3">
    <source>
        <dbReference type="ARBA" id="ARBA00012089"/>
    </source>
</evidence>
<dbReference type="CDD" id="cd06155">
    <property type="entry name" value="eu_AANH_C_1"/>
    <property type="match status" value="1"/>
</dbReference>
<dbReference type="KEGG" id="spu:576024"/>
<evidence type="ECO:0000256" key="9">
    <source>
        <dbReference type="ARBA" id="ARBA00031202"/>
    </source>
</evidence>
<feature type="domain" description="Diphthamide synthase" evidence="13">
    <location>
        <begin position="1"/>
        <end position="225"/>
    </location>
</feature>
<comment type="similarity">
    <text evidence="2">Belongs to the Diphthine--ammonia ligase family.</text>
</comment>
<dbReference type="FunFam" id="3.30.1330.40:FF:000012">
    <property type="entry name" value="diphthine--ammonia ligase isoform X1"/>
    <property type="match status" value="1"/>
</dbReference>
<evidence type="ECO:0000256" key="2">
    <source>
        <dbReference type="ARBA" id="ARBA00008496"/>
    </source>
</evidence>
<dbReference type="EnsemblMetazoa" id="XM_030999726">
    <property type="protein sequence ID" value="XP_030855586"/>
    <property type="gene ID" value="LOC576024"/>
</dbReference>
<dbReference type="EC" id="6.3.1.14" evidence="3"/>
<dbReference type="InParanoid" id="A0A7M7PR36"/>
<dbReference type="CDD" id="cd06156">
    <property type="entry name" value="eu_AANH_C_2"/>
    <property type="match status" value="1"/>
</dbReference>
<evidence type="ECO:0000259" key="13">
    <source>
        <dbReference type="Pfam" id="PF01902"/>
    </source>
</evidence>
<reference evidence="14" key="2">
    <citation type="submission" date="2021-01" db="UniProtKB">
        <authorList>
            <consortium name="EnsemblMetazoa"/>
        </authorList>
    </citation>
    <scope>IDENTIFICATION</scope>
</reference>
<keyword evidence="15" id="KW-1185">Reference proteome</keyword>